<dbReference type="EMBL" id="KZ084086">
    <property type="protein sequence ID" value="OSD08314.1"/>
    <property type="molecule type" value="Genomic_DNA"/>
</dbReference>
<dbReference type="AlphaFoldDB" id="A0A1Y2J688"/>
<proteinExistence type="predicted"/>
<evidence type="ECO:0000313" key="6">
    <source>
        <dbReference type="EMBL" id="OSD08314.1"/>
    </source>
</evidence>
<dbReference type="Pfam" id="PF14604">
    <property type="entry name" value="SH3_9"/>
    <property type="match status" value="1"/>
</dbReference>
<gene>
    <name evidence="6" type="ORF">PYCCODRAFT_1441253</name>
</gene>
<dbReference type="Proteomes" id="UP000193067">
    <property type="component" value="Unassembled WGS sequence"/>
</dbReference>
<accession>A0A1Y2J688</accession>
<dbReference type="OrthoDB" id="5340910at2759"/>
<feature type="compositionally biased region" description="Low complexity" evidence="3">
    <location>
        <begin position="175"/>
        <end position="187"/>
    </location>
</feature>
<dbReference type="InterPro" id="IPR036028">
    <property type="entry name" value="SH3-like_dom_sf"/>
</dbReference>
<feature type="region of interest" description="Disordered" evidence="3">
    <location>
        <begin position="308"/>
        <end position="335"/>
    </location>
</feature>
<name>A0A1Y2J688_TRAC3</name>
<keyword evidence="4" id="KW-0812">Transmembrane</keyword>
<feature type="compositionally biased region" description="Polar residues" evidence="3">
    <location>
        <begin position="321"/>
        <end position="335"/>
    </location>
</feature>
<dbReference type="STRING" id="1353009.A0A1Y2J688"/>
<dbReference type="InterPro" id="IPR001452">
    <property type="entry name" value="SH3_domain"/>
</dbReference>
<keyword evidence="4" id="KW-0472">Membrane</keyword>
<organism evidence="6 7">
    <name type="scientific">Trametes coccinea (strain BRFM310)</name>
    <name type="common">Pycnoporus coccineus</name>
    <dbReference type="NCBI Taxonomy" id="1353009"/>
    <lineage>
        <taxon>Eukaryota</taxon>
        <taxon>Fungi</taxon>
        <taxon>Dikarya</taxon>
        <taxon>Basidiomycota</taxon>
        <taxon>Agaricomycotina</taxon>
        <taxon>Agaricomycetes</taxon>
        <taxon>Polyporales</taxon>
        <taxon>Polyporaceae</taxon>
        <taxon>Trametes</taxon>
    </lineage>
</organism>
<evidence type="ECO:0000256" key="1">
    <source>
        <dbReference type="ARBA" id="ARBA00022443"/>
    </source>
</evidence>
<evidence type="ECO:0000256" key="2">
    <source>
        <dbReference type="PROSITE-ProRule" id="PRU00192"/>
    </source>
</evidence>
<dbReference type="Gene3D" id="2.30.30.40">
    <property type="entry name" value="SH3 Domains"/>
    <property type="match status" value="1"/>
</dbReference>
<feature type="domain" description="SH3" evidence="5">
    <location>
        <begin position="251"/>
        <end position="314"/>
    </location>
</feature>
<dbReference type="SUPFAM" id="SSF50044">
    <property type="entry name" value="SH3-domain"/>
    <property type="match status" value="1"/>
</dbReference>
<dbReference type="CDD" id="cd11854">
    <property type="entry name" value="SH3_Fus1p"/>
    <property type="match status" value="1"/>
</dbReference>
<dbReference type="PROSITE" id="PS50002">
    <property type="entry name" value="SH3"/>
    <property type="match status" value="1"/>
</dbReference>
<evidence type="ECO:0000313" key="7">
    <source>
        <dbReference type="Proteomes" id="UP000193067"/>
    </source>
</evidence>
<feature type="transmembrane region" description="Helical" evidence="4">
    <location>
        <begin position="57"/>
        <end position="79"/>
    </location>
</feature>
<evidence type="ECO:0000256" key="3">
    <source>
        <dbReference type="SAM" id="MobiDB-lite"/>
    </source>
</evidence>
<feature type="region of interest" description="Disordered" evidence="3">
    <location>
        <begin position="162"/>
        <end position="247"/>
    </location>
</feature>
<feature type="compositionally biased region" description="Polar residues" evidence="3">
    <location>
        <begin position="197"/>
        <end position="208"/>
    </location>
</feature>
<evidence type="ECO:0000259" key="5">
    <source>
        <dbReference type="PROSITE" id="PS50002"/>
    </source>
</evidence>
<keyword evidence="7" id="KW-1185">Reference proteome</keyword>
<dbReference type="InterPro" id="IPR035521">
    <property type="entry name" value="Fus1_SH3"/>
</dbReference>
<protein>
    <recommendedName>
        <fullName evidence="5">SH3 domain-containing protein</fullName>
    </recommendedName>
</protein>
<reference evidence="6 7" key="1">
    <citation type="journal article" date="2015" name="Biotechnol. Biofuels">
        <title>Enhanced degradation of softwood versus hardwood by the white-rot fungus Pycnoporus coccineus.</title>
        <authorList>
            <person name="Couturier M."/>
            <person name="Navarro D."/>
            <person name="Chevret D."/>
            <person name="Henrissat B."/>
            <person name="Piumi F."/>
            <person name="Ruiz-Duenas F.J."/>
            <person name="Martinez A.T."/>
            <person name="Grigoriev I.V."/>
            <person name="Riley R."/>
            <person name="Lipzen A."/>
            <person name="Berrin J.G."/>
            <person name="Master E.R."/>
            <person name="Rosso M.N."/>
        </authorList>
    </citation>
    <scope>NUCLEOTIDE SEQUENCE [LARGE SCALE GENOMIC DNA]</scope>
    <source>
        <strain evidence="6 7">BRFM310</strain>
    </source>
</reference>
<keyword evidence="4" id="KW-1133">Transmembrane helix</keyword>
<evidence type="ECO:0000256" key="4">
    <source>
        <dbReference type="SAM" id="Phobius"/>
    </source>
</evidence>
<sequence length="335" mass="36547">MAIIDFELHAARARTHRHLQERAPSRAAVARDVVPESQATSKDSVPVANPLPVSVRVLTAFFVILGVLILGIVTWRIVVWRRRRLRAASQKFRTGSYAPSEKIRPIGEGKPMEKQEVLVILPTEPQPASIRRDEGKWVPQIRGHTAVKSVASSDTGVVIDVKAPSNEVLSPPPTYTASNTPSSTPSSSPRPPHLNLPTVTVTHENSTLSVPAPAPSPVPSPRRASSFGLNAPMGNDGQANLKSKPSVKGQKLPRNMLVEHTFIPSLADELTIKVGETLRMLEEYEDEWCLVERLGSRSGERGVVPRFCLKERPRGHHKRGASSTGQSSVRSGKSQ</sequence>
<keyword evidence="1 2" id="KW-0728">SH3 domain</keyword>
<dbReference type="SMART" id="SM00326">
    <property type="entry name" value="SH3"/>
    <property type="match status" value="1"/>
</dbReference>